<proteinExistence type="predicted"/>
<dbReference type="Proteomes" id="UP000036987">
    <property type="component" value="Unassembled WGS sequence"/>
</dbReference>
<evidence type="ECO:0000313" key="2">
    <source>
        <dbReference type="Proteomes" id="UP000036987"/>
    </source>
</evidence>
<dbReference type="EMBL" id="LFYR01000980">
    <property type="protein sequence ID" value="KMZ66361.1"/>
    <property type="molecule type" value="Genomic_DNA"/>
</dbReference>
<sequence length="96" mass="10223">MAATVRSISRAANPLRNAAFKVAIDAKASLARPSFRLPKSPAATATRSLRSPLEMSFGVESFMPMHSATASALMNSLIAVSRPGYGWMTEASHEDV</sequence>
<organism evidence="1 2">
    <name type="scientific">Zostera marina</name>
    <name type="common">Eelgrass</name>
    <dbReference type="NCBI Taxonomy" id="29655"/>
    <lineage>
        <taxon>Eukaryota</taxon>
        <taxon>Viridiplantae</taxon>
        <taxon>Streptophyta</taxon>
        <taxon>Embryophyta</taxon>
        <taxon>Tracheophyta</taxon>
        <taxon>Spermatophyta</taxon>
        <taxon>Magnoliopsida</taxon>
        <taxon>Liliopsida</taxon>
        <taxon>Zosteraceae</taxon>
        <taxon>Zostera</taxon>
    </lineage>
</organism>
<dbReference type="OMA" id="HVYCRLV"/>
<keyword evidence="2" id="KW-1185">Reference proteome</keyword>
<dbReference type="InterPro" id="IPR043459">
    <property type="entry name" value="NFD6/NOXY2-like"/>
</dbReference>
<gene>
    <name evidence="1" type="ORF">ZOSMA_29G00090</name>
</gene>
<dbReference type="PANTHER" id="PTHR33156">
    <property type="entry name" value="OS02G0230000 PROTEIN"/>
    <property type="match status" value="1"/>
</dbReference>
<evidence type="ECO:0000313" key="1">
    <source>
        <dbReference type="EMBL" id="KMZ66361.1"/>
    </source>
</evidence>
<dbReference type="AlphaFoldDB" id="A0A0K9PBL8"/>
<dbReference type="OrthoDB" id="736963at2759"/>
<comment type="caution">
    <text evidence="1">The sequence shown here is derived from an EMBL/GenBank/DDBJ whole genome shotgun (WGS) entry which is preliminary data.</text>
</comment>
<accession>A0A0K9PBL8</accession>
<evidence type="ECO:0008006" key="3">
    <source>
        <dbReference type="Google" id="ProtNLM"/>
    </source>
</evidence>
<name>A0A0K9PBL8_ZOSMR</name>
<protein>
    <recommendedName>
        <fullName evidence="3">Protein NUCLEAR FUSION DEFECTIVE 6, chloroplastic/mitochondrial-like</fullName>
    </recommendedName>
</protein>
<dbReference type="PANTHER" id="PTHR33156:SF83">
    <property type="entry name" value="OS01G0754000 PROTEIN"/>
    <property type="match status" value="1"/>
</dbReference>
<reference evidence="2" key="1">
    <citation type="journal article" date="2016" name="Nature">
        <title>The genome of the seagrass Zostera marina reveals angiosperm adaptation to the sea.</title>
        <authorList>
            <person name="Olsen J.L."/>
            <person name="Rouze P."/>
            <person name="Verhelst B."/>
            <person name="Lin Y.-C."/>
            <person name="Bayer T."/>
            <person name="Collen J."/>
            <person name="Dattolo E."/>
            <person name="De Paoli E."/>
            <person name="Dittami S."/>
            <person name="Maumus F."/>
            <person name="Michel G."/>
            <person name="Kersting A."/>
            <person name="Lauritano C."/>
            <person name="Lohaus R."/>
            <person name="Toepel M."/>
            <person name="Tonon T."/>
            <person name="Vanneste K."/>
            <person name="Amirebrahimi M."/>
            <person name="Brakel J."/>
            <person name="Bostroem C."/>
            <person name="Chovatia M."/>
            <person name="Grimwood J."/>
            <person name="Jenkins J.W."/>
            <person name="Jueterbock A."/>
            <person name="Mraz A."/>
            <person name="Stam W.T."/>
            <person name="Tice H."/>
            <person name="Bornberg-Bauer E."/>
            <person name="Green P.J."/>
            <person name="Pearson G.A."/>
            <person name="Procaccini G."/>
            <person name="Duarte C.M."/>
            <person name="Schmutz J."/>
            <person name="Reusch T.B.H."/>
            <person name="Van de Peer Y."/>
        </authorList>
    </citation>
    <scope>NUCLEOTIDE SEQUENCE [LARGE SCALE GENOMIC DNA]</scope>
    <source>
        <strain evidence="2">cv. Finnish</strain>
    </source>
</reference>